<dbReference type="AlphaFoldDB" id="A0A5S4WXH6"/>
<dbReference type="RefSeq" id="WP_148750292.1">
    <property type="nucleotide sequence ID" value="NZ_VSSR01000013.1"/>
</dbReference>
<protein>
    <submittedName>
        <fullName evidence="1">Uncharacterized protein</fullName>
    </submittedName>
</protein>
<dbReference type="OrthoDB" id="9832437at2"/>
<reference evidence="1 2" key="1">
    <citation type="submission" date="2019-08" db="EMBL/GenBank/DDBJ databases">
        <title>Bradyrhizobium hipponensis sp. nov., a rhizobium isolated from a Lupinus angustifolius root nodule in Tunisia.</title>
        <authorList>
            <person name="Off K."/>
            <person name="Rejili M."/>
            <person name="Mars M."/>
            <person name="Brachmann A."/>
            <person name="Marin M."/>
        </authorList>
    </citation>
    <scope>NUCLEOTIDE SEQUENCE [LARGE SCALE GENOMIC DNA]</scope>
    <source>
        <strain evidence="1 2">CTAW11</strain>
    </source>
</reference>
<sequence>MEAASYSIGANASITGPVKIGDYWACSGGFSTEDFGDPIPDNVQRSQVETVKSVFARCRPTRTVQPDECLTIGWLKHDVERLSRRGYISRGAVLVAASEMGINILPIFGEDGPADEGFAPVTAYICINRRDVDRLLREVRA</sequence>
<dbReference type="Proteomes" id="UP000324853">
    <property type="component" value="Unassembled WGS sequence"/>
</dbReference>
<name>A0A5S4WXH6_9BRAD</name>
<accession>A0A5S4WXH6</accession>
<gene>
    <name evidence="1" type="ORF">FXB38_07655</name>
</gene>
<comment type="caution">
    <text evidence="1">The sequence shown here is derived from an EMBL/GenBank/DDBJ whole genome shotgun (WGS) entry which is preliminary data.</text>
</comment>
<proteinExistence type="predicted"/>
<evidence type="ECO:0000313" key="2">
    <source>
        <dbReference type="Proteomes" id="UP000324853"/>
    </source>
</evidence>
<dbReference type="EMBL" id="VSSR01000013">
    <property type="protein sequence ID" value="TYL86344.1"/>
    <property type="molecule type" value="Genomic_DNA"/>
</dbReference>
<evidence type="ECO:0000313" key="1">
    <source>
        <dbReference type="EMBL" id="TYL86344.1"/>
    </source>
</evidence>
<organism evidence="1 2">
    <name type="scientific">Bradyrhizobium cytisi</name>
    <dbReference type="NCBI Taxonomy" id="515489"/>
    <lineage>
        <taxon>Bacteria</taxon>
        <taxon>Pseudomonadati</taxon>
        <taxon>Pseudomonadota</taxon>
        <taxon>Alphaproteobacteria</taxon>
        <taxon>Hyphomicrobiales</taxon>
        <taxon>Nitrobacteraceae</taxon>
        <taxon>Bradyrhizobium</taxon>
    </lineage>
</organism>
<keyword evidence="2" id="KW-1185">Reference proteome</keyword>